<sequence length="150" mass="16744">MSLDITVETLDETRYFQSEFENLADITIEIEQNMSLLDSNIESSNSNMEPANIRQANEITKSVNGAIASVFRDFDGLPPEGTILNAQKPQLRPIGLSNNPCNDVQVNRDVDPVFRNAPQEDQEAGDVQVDPVLPVVQEERYDEFRACEGS</sequence>
<gene>
    <name evidence="1" type="ORF">OXX778_LOCUS14484</name>
</gene>
<dbReference type="AlphaFoldDB" id="A0A814E144"/>
<dbReference type="Proteomes" id="UP000663879">
    <property type="component" value="Unassembled WGS sequence"/>
</dbReference>
<reference evidence="1" key="1">
    <citation type="submission" date="2021-02" db="EMBL/GenBank/DDBJ databases">
        <authorList>
            <person name="Nowell W R."/>
        </authorList>
    </citation>
    <scope>NUCLEOTIDE SEQUENCE</scope>
    <source>
        <strain evidence="1">Ploen Becks lab</strain>
    </source>
</reference>
<keyword evidence="2" id="KW-1185">Reference proteome</keyword>
<name>A0A814E144_9BILA</name>
<dbReference type="EMBL" id="CAJNOC010002991">
    <property type="protein sequence ID" value="CAF0961705.1"/>
    <property type="molecule type" value="Genomic_DNA"/>
</dbReference>
<protein>
    <submittedName>
        <fullName evidence="1">Uncharacterized protein</fullName>
    </submittedName>
</protein>
<comment type="caution">
    <text evidence="1">The sequence shown here is derived from an EMBL/GenBank/DDBJ whole genome shotgun (WGS) entry which is preliminary data.</text>
</comment>
<accession>A0A814E144</accession>
<organism evidence="1 2">
    <name type="scientific">Brachionus calyciflorus</name>
    <dbReference type="NCBI Taxonomy" id="104777"/>
    <lineage>
        <taxon>Eukaryota</taxon>
        <taxon>Metazoa</taxon>
        <taxon>Spiralia</taxon>
        <taxon>Gnathifera</taxon>
        <taxon>Rotifera</taxon>
        <taxon>Eurotatoria</taxon>
        <taxon>Monogononta</taxon>
        <taxon>Pseudotrocha</taxon>
        <taxon>Ploima</taxon>
        <taxon>Brachionidae</taxon>
        <taxon>Brachionus</taxon>
    </lineage>
</organism>
<evidence type="ECO:0000313" key="1">
    <source>
        <dbReference type="EMBL" id="CAF0961705.1"/>
    </source>
</evidence>
<proteinExistence type="predicted"/>
<evidence type="ECO:0000313" key="2">
    <source>
        <dbReference type="Proteomes" id="UP000663879"/>
    </source>
</evidence>